<gene>
    <name evidence="5" type="ORF">CSSPJE1EN2_LOCUS19096</name>
</gene>
<feature type="compositionally biased region" description="Polar residues" evidence="3">
    <location>
        <begin position="963"/>
        <end position="975"/>
    </location>
</feature>
<organism evidence="5 6">
    <name type="scientific">Sphagnum jensenii</name>
    <dbReference type="NCBI Taxonomy" id="128206"/>
    <lineage>
        <taxon>Eukaryota</taxon>
        <taxon>Viridiplantae</taxon>
        <taxon>Streptophyta</taxon>
        <taxon>Embryophyta</taxon>
        <taxon>Bryophyta</taxon>
        <taxon>Sphagnophytina</taxon>
        <taxon>Sphagnopsida</taxon>
        <taxon>Sphagnales</taxon>
        <taxon>Sphagnaceae</taxon>
        <taxon>Sphagnum</taxon>
    </lineage>
</organism>
<dbReference type="PROSITE" id="PS51916">
    <property type="entry name" value="DEUBAD"/>
    <property type="match status" value="1"/>
</dbReference>
<evidence type="ECO:0000313" key="6">
    <source>
        <dbReference type="Proteomes" id="UP001497522"/>
    </source>
</evidence>
<evidence type="ECO:0000313" key="5">
    <source>
        <dbReference type="EMBL" id="CAK9877054.1"/>
    </source>
</evidence>
<proteinExistence type="predicted"/>
<feature type="domain" description="DEUBAD" evidence="4">
    <location>
        <begin position="90"/>
        <end position="204"/>
    </location>
</feature>
<keyword evidence="2" id="KW-0539">Nucleus</keyword>
<dbReference type="CDD" id="cd21865">
    <property type="entry name" value="DEUBAD_NFRKB"/>
    <property type="match status" value="1"/>
</dbReference>
<protein>
    <recommendedName>
        <fullName evidence="4">DEUBAD domain-containing protein</fullName>
    </recommendedName>
</protein>
<evidence type="ECO:0000256" key="2">
    <source>
        <dbReference type="ARBA" id="ARBA00023242"/>
    </source>
</evidence>
<dbReference type="InterPro" id="IPR057748">
    <property type="entry name" value="NFRKB_WH_2"/>
</dbReference>
<feature type="compositionally biased region" description="Basic and acidic residues" evidence="3">
    <location>
        <begin position="497"/>
        <end position="506"/>
    </location>
</feature>
<dbReference type="Proteomes" id="UP001497522">
    <property type="component" value="Chromosome 5"/>
</dbReference>
<name>A0ABP1BNZ1_9BRYO</name>
<feature type="region of interest" description="Disordered" evidence="3">
    <location>
        <begin position="439"/>
        <end position="461"/>
    </location>
</feature>
<feature type="compositionally biased region" description="Pro residues" evidence="3">
    <location>
        <begin position="38"/>
        <end position="53"/>
    </location>
</feature>
<dbReference type="EMBL" id="OZ023706">
    <property type="protein sequence ID" value="CAK9877054.1"/>
    <property type="molecule type" value="Genomic_DNA"/>
</dbReference>
<feature type="region of interest" description="Disordered" evidence="3">
    <location>
        <begin position="1"/>
        <end position="76"/>
    </location>
</feature>
<comment type="subcellular location">
    <subcellularLocation>
        <location evidence="1">Nucleus</location>
    </subcellularLocation>
</comment>
<keyword evidence="6" id="KW-1185">Reference proteome</keyword>
<dbReference type="InterPro" id="IPR044867">
    <property type="entry name" value="DEUBAD_dom"/>
</dbReference>
<dbReference type="PANTHER" id="PTHR13052:SF3">
    <property type="entry name" value="NUCLEAR FACTOR RELATED TO KAPPA-B-BINDING PROTEIN"/>
    <property type="match status" value="1"/>
</dbReference>
<evidence type="ECO:0000256" key="1">
    <source>
        <dbReference type="ARBA" id="ARBA00004123"/>
    </source>
</evidence>
<feature type="region of interest" description="Disordered" evidence="3">
    <location>
        <begin position="937"/>
        <end position="984"/>
    </location>
</feature>
<feature type="compositionally biased region" description="Polar residues" evidence="3">
    <location>
        <begin position="1"/>
        <end position="23"/>
    </location>
</feature>
<dbReference type="Pfam" id="PF25793">
    <property type="entry name" value="WHD_2nd_NFRKB"/>
    <property type="match status" value="1"/>
</dbReference>
<feature type="compositionally biased region" description="Basic residues" evidence="3">
    <location>
        <begin position="507"/>
        <end position="516"/>
    </location>
</feature>
<evidence type="ECO:0000256" key="3">
    <source>
        <dbReference type="SAM" id="MobiDB-lite"/>
    </source>
</evidence>
<dbReference type="InterPro" id="IPR024867">
    <property type="entry name" value="NFRKB"/>
</dbReference>
<evidence type="ECO:0000259" key="4">
    <source>
        <dbReference type="PROSITE" id="PS51916"/>
    </source>
</evidence>
<sequence length="1121" mass="123473">MVITGSASRANRGITMSGSSTDDNLPVKSKRRVAKTPGIPPPVAAAAAPPPPTSAGRGGGGGADSEGSDSENAERGSEVCQIGADVCVVPAQLFDLPNLMAVLSLNTWNYCLTEEDRESLMQFLPPFEEEDPFKDTMRDLLGGENFHFGSPIMTLFDRLKKGLCHPRVLQYREGLKYLQRKEHYHLIRQYHNQMVNLFLEMQQTWQSCPEADFEERLQIWHKPQSQTQLPPLPVKSKRVMRKPVLARKVVKAAALDGAKKRLIEGMKTKVLEFPTRGKFLQQKKLPVATAPVLPAKRKSAMLIPKRVGFKGVLKIKTGSRGAAEGPSKRIPEKENNADKVRKPRLNKTGPKGVLKVISKGQGVMKQIDTLLSKGKGPSVDVKCEMPENLDNEAFYSIDELEHGNEEKTAKKKKQMKELIIDDIASPGEMMEMPEKANEGVHDALKKTHRKKKVEAKTKKPDEMEVVENKAAEDEGRVIEELEDRVVEVPSEENLGGDWKDDGDKAPSRKQVKKKVKTDKITVHSSPADSPPHAGEKGAGSSGKCAKKLVLLAIPTLASTFSFSVTHLLSAVRAALLVSSGEDPSEYRSDLPQESFGLDLPYGMSLEGSLLGRSEQSPAGMGDETADCKETDMEPKSKLTFSVPFAEVVRRVQANPGDIHILETVEPLQDLVRGALKIMASKVAPLGAKGWRPLVLFDKEARAWTWIGPLPPVTSSSSQGIPEVQIMPEAWGIPQKTLTKLEEMFASWLKHDQETLQQIVQLPLPPPPPMPGPVDERDRFRDLRAQKSLMTITPSTEDMRAYFRREELVRYSLPDRVFRYTTADGGKSAVAPLRRGGGKPTSKARDHVMLKPDRPPHVTILCLVRDAAARLPGSIGTRADVCVLIRDSDFIMEDVSDAQVNQAVSGALDRLHYERDPCVRFDGDRKLWVYLHTDRSEEDFEDDGTSSTKRWKKPKKENAENSEHSVTAYETGSPSGPDQDGTMGAGMGMDMQHSPDEIMGGPGDHHSAIYSVAQTELVYNRSSSLTSPRVLSSGTLRDDGAVPFIELSPGIDRGHPMGWEGVGSQHISSWAQHSHLHSQESIGTEDDEYDFHYGGIMEAAAAAAQQEADAMISVDTEQSPLH</sequence>
<feature type="region of interest" description="Disordered" evidence="3">
    <location>
        <begin position="485"/>
        <end position="541"/>
    </location>
</feature>
<reference evidence="5" key="1">
    <citation type="submission" date="2024-03" db="EMBL/GenBank/DDBJ databases">
        <authorList>
            <consortium name="ELIXIR-Norway"/>
            <consortium name="Elixir Norway"/>
        </authorList>
    </citation>
    <scope>NUCLEOTIDE SEQUENCE</scope>
</reference>
<dbReference type="PANTHER" id="PTHR13052">
    <property type="entry name" value="NFRKB-RELATED"/>
    <property type="match status" value="1"/>
</dbReference>
<accession>A0ABP1BNZ1</accession>